<dbReference type="Gene3D" id="3.50.4.10">
    <property type="entry name" value="Hepatocyte Growth Factor"/>
    <property type="match status" value="1"/>
</dbReference>
<proteinExistence type="predicted"/>
<evidence type="ECO:0000313" key="3">
    <source>
        <dbReference type="EMBL" id="KAK2608049.1"/>
    </source>
</evidence>
<reference evidence="3" key="1">
    <citation type="submission" date="2023-06" db="EMBL/GenBank/DDBJ databases">
        <authorList>
            <person name="Noh H."/>
        </authorList>
    </citation>
    <scope>NUCLEOTIDE SEQUENCE</scope>
    <source>
        <strain evidence="3">DUCC20226</strain>
    </source>
</reference>
<evidence type="ECO:0000256" key="1">
    <source>
        <dbReference type="SAM" id="MobiDB-lite"/>
    </source>
</evidence>
<sequence length="271" mass="28954">MAHYRAHEEQPGLEVAPGVEAPQVVYEQGLEYNHAQPTTIYNQNTQHSPPFLNYNAQQPGAPPPFDPYRQSAYTGSSFSGWTPGSDGKTPFERPPPVGAEKSSSKDLIFRMPKKRFWLILGGLIAVLVVGIALALGLGLGLNQSSGGSSSSASASSTPSASSTSTPESSISCPSANQTTYTSTTKDTEFIIYCAIDYNGNADANTKDLVHMEADRAEDCIDMCASNDSCVGAGWGWYQPDSSVAGSDVCWLKSKLGSSHTAIQDWVFVIKQ</sequence>
<name>A0AAD9W4T3_PHOAM</name>
<comment type="caution">
    <text evidence="3">The sequence shown here is derived from an EMBL/GenBank/DDBJ whole genome shotgun (WGS) entry which is preliminary data.</text>
</comment>
<keyword evidence="4" id="KW-1185">Reference proteome</keyword>
<dbReference type="EMBL" id="JAUJFL010000003">
    <property type="protein sequence ID" value="KAK2608049.1"/>
    <property type="molecule type" value="Genomic_DNA"/>
</dbReference>
<feature type="region of interest" description="Disordered" evidence="1">
    <location>
        <begin position="76"/>
        <end position="104"/>
    </location>
</feature>
<accession>A0AAD9W4T3</accession>
<evidence type="ECO:0008006" key="5">
    <source>
        <dbReference type="Google" id="ProtNLM"/>
    </source>
</evidence>
<organism evidence="3 4">
    <name type="scientific">Phomopsis amygdali</name>
    <name type="common">Fusicoccum amygdali</name>
    <dbReference type="NCBI Taxonomy" id="1214568"/>
    <lineage>
        <taxon>Eukaryota</taxon>
        <taxon>Fungi</taxon>
        <taxon>Dikarya</taxon>
        <taxon>Ascomycota</taxon>
        <taxon>Pezizomycotina</taxon>
        <taxon>Sordariomycetes</taxon>
        <taxon>Sordariomycetidae</taxon>
        <taxon>Diaporthales</taxon>
        <taxon>Diaporthaceae</taxon>
        <taxon>Diaporthe</taxon>
    </lineage>
</organism>
<feature type="compositionally biased region" description="Low complexity" evidence="1">
    <location>
        <begin position="146"/>
        <end position="175"/>
    </location>
</feature>
<gene>
    <name evidence="3" type="ORF">N8I77_006686</name>
</gene>
<evidence type="ECO:0000256" key="2">
    <source>
        <dbReference type="SAM" id="Phobius"/>
    </source>
</evidence>
<keyword evidence="2" id="KW-1133">Transmembrane helix</keyword>
<protein>
    <recommendedName>
        <fullName evidence="5">Apple domain-containing protein</fullName>
    </recommendedName>
</protein>
<keyword evidence="2" id="KW-0472">Membrane</keyword>
<feature type="region of interest" description="Disordered" evidence="1">
    <location>
        <begin position="146"/>
        <end position="180"/>
    </location>
</feature>
<evidence type="ECO:0000313" key="4">
    <source>
        <dbReference type="Proteomes" id="UP001265746"/>
    </source>
</evidence>
<dbReference type="Proteomes" id="UP001265746">
    <property type="component" value="Unassembled WGS sequence"/>
</dbReference>
<dbReference type="AlphaFoldDB" id="A0AAD9W4T3"/>
<keyword evidence="2" id="KW-0812">Transmembrane</keyword>
<feature type="transmembrane region" description="Helical" evidence="2">
    <location>
        <begin position="116"/>
        <end position="141"/>
    </location>
</feature>